<dbReference type="Gene3D" id="3.20.20.140">
    <property type="entry name" value="Metal-dependent hydrolases"/>
    <property type="match status" value="1"/>
</dbReference>
<evidence type="ECO:0000313" key="3">
    <source>
        <dbReference type="Proteomes" id="UP000625033"/>
    </source>
</evidence>
<dbReference type="PANTHER" id="PTHR22642">
    <property type="entry name" value="IMIDAZOLONEPROPIONASE"/>
    <property type="match status" value="1"/>
</dbReference>
<dbReference type="AlphaFoldDB" id="A0A931GDE5"/>
<evidence type="ECO:0000259" key="1">
    <source>
        <dbReference type="Pfam" id="PF07969"/>
    </source>
</evidence>
<dbReference type="GO" id="GO:0016810">
    <property type="term" value="F:hydrolase activity, acting on carbon-nitrogen (but not peptide) bonds"/>
    <property type="evidence" value="ECO:0007669"/>
    <property type="project" value="InterPro"/>
</dbReference>
<gene>
    <name evidence="2" type="ORF">IW252_000155</name>
</gene>
<dbReference type="Pfam" id="PF07969">
    <property type="entry name" value="Amidohydro_3"/>
    <property type="match status" value="1"/>
</dbReference>
<dbReference type="InterPro" id="IPR032466">
    <property type="entry name" value="Metal_Hydrolase"/>
</dbReference>
<dbReference type="EMBL" id="JADOTZ010000001">
    <property type="protein sequence ID" value="MBG6083388.1"/>
    <property type="molecule type" value="Genomic_DNA"/>
</dbReference>
<keyword evidence="3" id="KW-1185">Reference proteome</keyword>
<dbReference type="Gene3D" id="2.30.40.10">
    <property type="entry name" value="Urease, subunit C, domain 1"/>
    <property type="match status" value="1"/>
</dbReference>
<dbReference type="Proteomes" id="UP000625033">
    <property type="component" value="Unassembled WGS sequence"/>
</dbReference>
<reference evidence="2" key="1">
    <citation type="submission" date="2020-11" db="EMBL/GenBank/DDBJ databases">
        <title>Sequencing the genomes of 1000 actinobacteria strains.</title>
        <authorList>
            <person name="Klenk H.-P."/>
        </authorList>
    </citation>
    <scope>NUCLEOTIDE SEQUENCE</scope>
    <source>
        <strain evidence="2">DSM 26152</strain>
    </source>
</reference>
<dbReference type="PANTHER" id="PTHR22642:SF2">
    <property type="entry name" value="PROTEIN LONG AFTER FAR-RED 3"/>
    <property type="match status" value="1"/>
</dbReference>
<name>A0A931GDE5_9MICC</name>
<protein>
    <submittedName>
        <fullName evidence="2">Amidohydrolase YtcJ</fullName>
    </submittedName>
</protein>
<proteinExistence type="predicted"/>
<dbReference type="Gene3D" id="3.10.310.70">
    <property type="match status" value="1"/>
</dbReference>
<dbReference type="InterPro" id="IPR011059">
    <property type="entry name" value="Metal-dep_hydrolase_composite"/>
</dbReference>
<dbReference type="RefSeq" id="WP_331271382.1">
    <property type="nucleotide sequence ID" value="NZ_JADOTZ010000001.1"/>
</dbReference>
<dbReference type="SUPFAM" id="SSF51556">
    <property type="entry name" value="Metallo-dependent hydrolases"/>
    <property type="match status" value="1"/>
</dbReference>
<organism evidence="2 3">
    <name type="scientific">Zhihengliuella flava</name>
    <dbReference type="NCBI Taxonomy" id="1285193"/>
    <lineage>
        <taxon>Bacteria</taxon>
        <taxon>Bacillati</taxon>
        <taxon>Actinomycetota</taxon>
        <taxon>Actinomycetes</taxon>
        <taxon>Micrococcales</taxon>
        <taxon>Micrococcaceae</taxon>
        <taxon>Zhihengliuella</taxon>
    </lineage>
</organism>
<evidence type="ECO:0000313" key="2">
    <source>
        <dbReference type="EMBL" id="MBG6083388.1"/>
    </source>
</evidence>
<feature type="domain" description="Amidohydrolase 3" evidence="1">
    <location>
        <begin position="49"/>
        <end position="527"/>
    </location>
</feature>
<dbReference type="SUPFAM" id="SSF51338">
    <property type="entry name" value="Composite domain of metallo-dependent hydrolases"/>
    <property type="match status" value="1"/>
</dbReference>
<comment type="caution">
    <text evidence="2">The sequence shown here is derived from an EMBL/GenBank/DDBJ whole genome shotgun (WGS) entry which is preliminary data.</text>
</comment>
<accession>A0A931GDE5</accession>
<sequence length="535" mass="56050">MSRLMYRNGSIYSPADPFATAMLVVDGTIAWIGQDPAASALIDEDTLHVDLEGALIAPAFFDSHVHLTEVGAALDHLNLMSIGSREELLEAVRARAAAEPGSPIVGYGWDESNWSDPTLPTRAELDAAGAGADVYLARVDVHSALVGGPLAAAESLPSAYVSGEDHLPVRARALDYDDAQRRRYQRAALTHFASHGYAGVAEMSAPHISGRHDAALLEELLAAEGDSVPLVRLYWAGLTSDESEARDLASSFGPAFAGLGGDLNIDGSIGSRTAALHRDYADAPGERGTLALSAELIATHLVACTRAGIQAGFHVIGDAGAAAAASGFRSAADIVGAEALQRVGHRLEHAEMIDDDTLDVLLAYRVTLSMQPTFDAAWAGPGGLYEERLGAERADRMNQMGRLLSAGVPVCTGSDAPVRPVDPWGAVKACLELRAADSRISARAAFLAHTRAGYRAAGAQVPFDGQLVPGADATFAVWSASELMVQTPDSRVASWSTDARAGTPMLPALDSEFPHCLLTVRAGRTLYSAGVLSGV</sequence>
<dbReference type="InterPro" id="IPR013108">
    <property type="entry name" value="Amidohydro_3"/>
</dbReference>